<gene>
    <name evidence="1" type="ORF">ACFPQ9_42205</name>
</gene>
<reference evidence="2" key="1">
    <citation type="journal article" date="2019" name="Int. J. Syst. Evol. Microbiol.">
        <title>The Global Catalogue of Microorganisms (GCM) 10K type strain sequencing project: providing services to taxonomists for standard genome sequencing and annotation.</title>
        <authorList>
            <consortium name="The Broad Institute Genomics Platform"/>
            <consortium name="The Broad Institute Genome Sequencing Center for Infectious Disease"/>
            <person name="Wu L."/>
            <person name="Ma J."/>
        </authorList>
    </citation>
    <scope>NUCLEOTIDE SEQUENCE [LARGE SCALE GENOMIC DNA]</scope>
    <source>
        <strain evidence="2">KCTC 42586</strain>
    </source>
</reference>
<name>A0ABW0CZY1_STRCD</name>
<protein>
    <submittedName>
        <fullName evidence="1">Uncharacterized protein</fullName>
    </submittedName>
</protein>
<dbReference type="RefSeq" id="WP_380865207.1">
    <property type="nucleotide sequence ID" value="NZ_JBHSKM010000049.1"/>
</dbReference>
<dbReference type="Proteomes" id="UP001596263">
    <property type="component" value="Unassembled WGS sequence"/>
</dbReference>
<keyword evidence="2" id="KW-1185">Reference proteome</keyword>
<dbReference type="EMBL" id="JBHSKM010000049">
    <property type="protein sequence ID" value="MFC5220442.1"/>
    <property type="molecule type" value="Genomic_DNA"/>
</dbReference>
<proteinExistence type="predicted"/>
<sequence length="130" mass="14793">MTDDINSRQRRLDLARAQMRASHRLLRRLLDHTEKTGLDPLEWTIARHGVLKGSLPVVDLNGDAYTRERALQVYDAWCELSSPFAEEVDEPVDEPYVFRAHQVFEGPSWLKGTKILLTLVWKAGQAAPAV</sequence>
<accession>A0ABW0CZY1</accession>
<evidence type="ECO:0000313" key="1">
    <source>
        <dbReference type="EMBL" id="MFC5220442.1"/>
    </source>
</evidence>
<comment type="caution">
    <text evidence="1">The sequence shown here is derived from an EMBL/GenBank/DDBJ whole genome shotgun (WGS) entry which is preliminary data.</text>
</comment>
<organism evidence="1 2">
    <name type="scientific">Streptomyces coerulescens</name>
    <dbReference type="NCBI Taxonomy" id="29304"/>
    <lineage>
        <taxon>Bacteria</taxon>
        <taxon>Bacillati</taxon>
        <taxon>Actinomycetota</taxon>
        <taxon>Actinomycetes</taxon>
        <taxon>Kitasatosporales</taxon>
        <taxon>Streptomycetaceae</taxon>
        <taxon>Streptomyces</taxon>
    </lineage>
</organism>
<evidence type="ECO:0000313" key="2">
    <source>
        <dbReference type="Proteomes" id="UP001596263"/>
    </source>
</evidence>